<name>A0A916N6E9_9BACT</name>
<protein>
    <submittedName>
        <fullName evidence="1">Uncharacterized protein</fullName>
    </submittedName>
</protein>
<comment type="caution">
    <text evidence="1">The sequence shown here is derived from an EMBL/GenBank/DDBJ whole genome shotgun (WGS) entry which is preliminary data.</text>
</comment>
<gene>
    <name evidence="1" type="ORF">DYBT9275_03097</name>
</gene>
<keyword evidence="2" id="KW-1185">Reference proteome</keyword>
<organism evidence="1 2">
    <name type="scientific">Dyadobacter helix</name>
    <dbReference type="NCBI Taxonomy" id="2822344"/>
    <lineage>
        <taxon>Bacteria</taxon>
        <taxon>Pseudomonadati</taxon>
        <taxon>Bacteroidota</taxon>
        <taxon>Cytophagia</taxon>
        <taxon>Cytophagales</taxon>
        <taxon>Spirosomataceae</taxon>
        <taxon>Dyadobacter</taxon>
    </lineage>
</organism>
<proteinExistence type="predicted"/>
<reference evidence="1" key="1">
    <citation type="submission" date="2021-04" db="EMBL/GenBank/DDBJ databases">
        <authorList>
            <person name="Rodrigo-Torres L."/>
            <person name="Arahal R. D."/>
            <person name="Lucena T."/>
        </authorList>
    </citation>
    <scope>NUCLEOTIDE SEQUENCE</scope>
    <source>
        <strain evidence="1">CECT 9275</strain>
    </source>
</reference>
<accession>A0A916N6E9</accession>
<evidence type="ECO:0000313" key="1">
    <source>
        <dbReference type="EMBL" id="CAG5003208.1"/>
    </source>
</evidence>
<dbReference type="Proteomes" id="UP000680038">
    <property type="component" value="Unassembled WGS sequence"/>
</dbReference>
<dbReference type="AlphaFoldDB" id="A0A916N6E9"/>
<sequence>MNDHFTADFSAEKDGVYRLTISKSARELGGTNAYQF</sequence>
<dbReference type="EMBL" id="CAJRAF010000002">
    <property type="protein sequence ID" value="CAG5003208.1"/>
    <property type="molecule type" value="Genomic_DNA"/>
</dbReference>
<evidence type="ECO:0000313" key="2">
    <source>
        <dbReference type="Proteomes" id="UP000680038"/>
    </source>
</evidence>